<keyword evidence="1" id="KW-0479">Metal-binding</keyword>
<dbReference type="GO" id="GO:0006457">
    <property type="term" value="P:protein folding"/>
    <property type="evidence" value="ECO:0007669"/>
    <property type="project" value="InterPro"/>
</dbReference>
<dbReference type="GO" id="GO:0051087">
    <property type="term" value="F:protein-folding chaperone binding"/>
    <property type="evidence" value="ECO:0007669"/>
    <property type="project" value="TreeGrafter"/>
</dbReference>
<dbReference type="PROSITE" id="PS00636">
    <property type="entry name" value="DNAJ_1"/>
    <property type="match status" value="1"/>
</dbReference>
<feature type="domain" description="J" evidence="7">
    <location>
        <begin position="4"/>
        <end position="68"/>
    </location>
</feature>
<dbReference type="SMART" id="SM00271">
    <property type="entry name" value="DnaJ"/>
    <property type="match status" value="1"/>
</dbReference>
<dbReference type="KEGG" id="der:6551386"/>
<dbReference type="Gene3D" id="1.10.287.110">
    <property type="entry name" value="DnaJ domain"/>
    <property type="match status" value="1"/>
</dbReference>
<dbReference type="Proteomes" id="UP000008711">
    <property type="component" value="Unassembled WGS sequence"/>
</dbReference>
<keyword evidence="5" id="KW-0143">Chaperone</keyword>
<dbReference type="OMA" id="RKRYNGP"/>
<dbReference type="PhylomeDB" id="B3NW25"/>
<evidence type="ECO:0000256" key="4">
    <source>
        <dbReference type="ARBA" id="ARBA00022833"/>
    </source>
</evidence>
<dbReference type="EMBL" id="CH954180">
    <property type="protein sequence ID" value="EDV46158.1"/>
    <property type="molecule type" value="Genomic_DNA"/>
</dbReference>
<evidence type="ECO:0000256" key="2">
    <source>
        <dbReference type="ARBA" id="ARBA00022737"/>
    </source>
</evidence>
<name>B3NW25_DROER</name>
<sequence>MTKDYYKVLGIQRNASDDQIRKAYRKQALRYHPDKNKHAHAEERFKEVAEAYEVLSDKKKRQLYDTQGQQDTRRSSADHSSDFDEGMAFGSGGFSYHFHGDPRATFAQFFGSSDPFTSFFEDIGRLFETDEDFSLGRGVGAAGLRSAQLSPEPTIEHELYVALEDIANGCNKRMKISRAMVLSSGELIRKDKILDVEIRPGWKSGTRITFPKEGDQLLNHEPADVVFIIRDKPHSIFRRDGSDLLYTAEISLKDALCGAHVMVPTLQSGPLELCTKAGEVIKPDSTRRFAGHGLPHPRDNTRRGAIIVSFSIKFPDTISKHIASSLAILMPN</sequence>
<dbReference type="Pfam" id="PF00226">
    <property type="entry name" value="DnaJ"/>
    <property type="match status" value="1"/>
</dbReference>
<reference evidence="8 9" key="2">
    <citation type="journal article" date="2008" name="Bioinformatics">
        <title>Assembly reconciliation.</title>
        <authorList>
            <person name="Zimin A.V."/>
            <person name="Smith D.R."/>
            <person name="Sutton G."/>
            <person name="Yorke J.A."/>
        </authorList>
    </citation>
    <scope>NUCLEOTIDE SEQUENCE [LARGE SCALE GENOMIC DNA]</scope>
    <source>
        <strain evidence="8 9">TSC#14021-0224.01</strain>
    </source>
</reference>
<evidence type="ECO:0000256" key="6">
    <source>
        <dbReference type="SAM" id="MobiDB-lite"/>
    </source>
</evidence>
<dbReference type="PROSITE" id="PS50076">
    <property type="entry name" value="DNAJ_2"/>
    <property type="match status" value="1"/>
</dbReference>
<dbReference type="InterPro" id="IPR008971">
    <property type="entry name" value="HSP40/DnaJ_pept-bd"/>
</dbReference>
<dbReference type="FunFam" id="2.60.260.20:FF:000003">
    <property type="entry name" value="DnaJ subfamily A member 2"/>
    <property type="match status" value="1"/>
</dbReference>
<reference evidence="8 9" key="1">
    <citation type="journal article" date="2007" name="Nature">
        <title>Evolution of genes and genomes on the Drosophila phylogeny.</title>
        <authorList>
            <consortium name="Drosophila 12 Genomes Consortium"/>
            <person name="Clark A.G."/>
            <person name="Eisen M.B."/>
            <person name="Smith D.R."/>
            <person name="Bergman C.M."/>
            <person name="Oliver B."/>
            <person name="Markow T.A."/>
            <person name="Kaufman T.C."/>
            <person name="Kellis M."/>
            <person name="Gelbart W."/>
            <person name="Iyer V.N."/>
            <person name="Pollard D.A."/>
            <person name="Sackton T.B."/>
            <person name="Larracuente A.M."/>
            <person name="Singh N.D."/>
            <person name="Abad J.P."/>
            <person name="Abt D.N."/>
            <person name="Adryan B."/>
            <person name="Aguade M."/>
            <person name="Akashi H."/>
            <person name="Anderson W.W."/>
            <person name="Aquadro C.F."/>
            <person name="Ardell D.H."/>
            <person name="Arguello R."/>
            <person name="Artieri C.G."/>
            <person name="Barbash D.A."/>
            <person name="Barker D."/>
            <person name="Barsanti P."/>
            <person name="Batterham P."/>
            <person name="Batzoglou S."/>
            <person name="Begun D."/>
            <person name="Bhutkar A."/>
            <person name="Blanco E."/>
            <person name="Bosak S.A."/>
            <person name="Bradley R.K."/>
            <person name="Brand A.D."/>
            <person name="Brent M.R."/>
            <person name="Brooks A.N."/>
            <person name="Brown R.H."/>
            <person name="Butlin R.K."/>
            <person name="Caggese C."/>
            <person name="Calvi B.R."/>
            <person name="Bernardo de Carvalho A."/>
            <person name="Caspi A."/>
            <person name="Castrezana S."/>
            <person name="Celniker S.E."/>
            <person name="Chang J.L."/>
            <person name="Chapple C."/>
            <person name="Chatterji S."/>
            <person name="Chinwalla A."/>
            <person name="Civetta A."/>
            <person name="Clifton S.W."/>
            <person name="Comeron J.M."/>
            <person name="Costello J.C."/>
            <person name="Coyne J.A."/>
            <person name="Daub J."/>
            <person name="David R.G."/>
            <person name="Delcher A.L."/>
            <person name="Delehaunty K."/>
            <person name="Do C.B."/>
            <person name="Ebling H."/>
            <person name="Edwards K."/>
            <person name="Eickbush T."/>
            <person name="Evans J.D."/>
            <person name="Filipski A."/>
            <person name="Findeiss S."/>
            <person name="Freyhult E."/>
            <person name="Fulton L."/>
            <person name="Fulton R."/>
            <person name="Garcia A.C."/>
            <person name="Gardiner A."/>
            <person name="Garfield D.A."/>
            <person name="Garvin B.E."/>
            <person name="Gibson G."/>
            <person name="Gilbert D."/>
            <person name="Gnerre S."/>
            <person name="Godfrey J."/>
            <person name="Good R."/>
            <person name="Gotea V."/>
            <person name="Gravely B."/>
            <person name="Greenberg A.J."/>
            <person name="Griffiths-Jones S."/>
            <person name="Gross S."/>
            <person name="Guigo R."/>
            <person name="Gustafson E.A."/>
            <person name="Haerty W."/>
            <person name="Hahn M.W."/>
            <person name="Halligan D.L."/>
            <person name="Halpern A.L."/>
            <person name="Halter G.M."/>
            <person name="Han M.V."/>
            <person name="Heger A."/>
            <person name="Hillier L."/>
            <person name="Hinrichs A.S."/>
            <person name="Holmes I."/>
            <person name="Hoskins R.A."/>
            <person name="Hubisz M.J."/>
            <person name="Hultmark D."/>
            <person name="Huntley M.A."/>
            <person name="Jaffe D.B."/>
            <person name="Jagadeeshan S."/>
            <person name="Jeck W.R."/>
            <person name="Johnson J."/>
            <person name="Jones C.D."/>
            <person name="Jordan W.C."/>
            <person name="Karpen G.H."/>
            <person name="Kataoka E."/>
            <person name="Keightley P.D."/>
            <person name="Kheradpour P."/>
            <person name="Kirkness E.F."/>
            <person name="Koerich L.B."/>
            <person name="Kristiansen K."/>
            <person name="Kudrna D."/>
            <person name="Kulathinal R.J."/>
            <person name="Kumar S."/>
            <person name="Kwok R."/>
            <person name="Lander E."/>
            <person name="Langley C.H."/>
            <person name="Lapoint R."/>
            <person name="Lazzaro B.P."/>
            <person name="Lee S.J."/>
            <person name="Levesque L."/>
            <person name="Li R."/>
            <person name="Lin C.F."/>
            <person name="Lin M.F."/>
            <person name="Lindblad-Toh K."/>
            <person name="Llopart A."/>
            <person name="Long M."/>
            <person name="Low L."/>
            <person name="Lozovsky E."/>
            <person name="Lu J."/>
            <person name="Luo M."/>
            <person name="Machado C.A."/>
            <person name="Makalowski W."/>
            <person name="Marzo M."/>
            <person name="Matsuda M."/>
            <person name="Matzkin L."/>
            <person name="McAllister B."/>
            <person name="McBride C.S."/>
            <person name="McKernan B."/>
            <person name="McKernan K."/>
            <person name="Mendez-Lago M."/>
            <person name="Minx P."/>
            <person name="Mollenhauer M.U."/>
            <person name="Montooth K."/>
            <person name="Mount S.M."/>
            <person name="Mu X."/>
            <person name="Myers E."/>
            <person name="Negre B."/>
            <person name="Newfeld S."/>
            <person name="Nielsen R."/>
            <person name="Noor M.A."/>
            <person name="O'Grady P."/>
            <person name="Pachter L."/>
            <person name="Papaceit M."/>
            <person name="Parisi M.J."/>
            <person name="Parisi M."/>
            <person name="Parts L."/>
            <person name="Pedersen J.S."/>
            <person name="Pesole G."/>
            <person name="Phillippy A.M."/>
            <person name="Ponting C.P."/>
            <person name="Pop M."/>
            <person name="Porcelli D."/>
            <person name="Powell J.R."/>
            <person name="Prohaska S."/>
            <person name="Pruitt K."/>
            <person name="Puig M."/>
            <person name="Quesneville H."/>
            <person name="Ram K.R."/>
            <person name="Rand D."/>
            <person name="Rasmussen M.D."/>
            <person name="Reed L.K."/>
            <person name="Reenan R."/>
            <person name="Reily A."/>
            <person name="Remington K.A."/>
            <person name="Rieger T.T."/>
            <person name="Ritchie M.G."/>
            <person name="Robin C."/>
            <person name="Rogers Y.H."/>
            <person name="Rohde C."/>
            <person name="Rozas J."/>
            <person name="Rubenfield M.J."/>
            <person name="Ruiz A."/>
            <person name="Russo S."/>
            <person name="Salzberg S.L."/>
            <person name="Sanchez-Gracia A."/>
            <person name="Saranga D.J."/>
            <person name="Sato H."/>
            <person name="Schaeffer S.W."/>
            <person name="Schatz M.C."/>
            <person name="Schlenke T."/>
            <person name="Schwartz R."/>
            <person name="Segarra C."/>
            <person name="Singh R.S."/>
            <person name="Sirot L."/>
            <person name="Sirota M."/>
            <person name="Sisneros N.B."/>
            <person name="Smith C.D."/>
            <person name="Smith T.F."/>
            <person name="Spieth J."/>
            <person name="Stage D.E."/>
            <person name="Stark A."/>
            <person name="Stephan W."/>
            <person name="Strausberg R.L."/>
            <person name="Strempel S."/>
            <person name="Sturgill D."/>
            <person name="Sutton G."/>
            <person name="Sutton G.G."/>
            <person name="Tao W."/>
            <person name="Teichmann S."/>
            <person name="Tobari Y.N."/>
            <person name="Tomimura Y."/>
            <person name="Tsolas J.M."/>
            <person name="Valente V.L."/>
            <person name="Venter E."/>
            <person name="Venter J.C."/>
            <person name="Vicario S."/>
            <person name="Vieira F.G."/>
            <person name="Vilella A.J."/>
            <person name="Villasante A."/>
            <person name="Walenz B."/>
            <person name="Wang J."/>
            <person name="Wasserman M."/>
            <person name="Watts T."/>
            <person name="Wilson D."/>
            <person name="Wilson R.K."/>
            <person name="Wing R.A."/>
            <person name="Wolfner M.F."/>
            <person name="Wong A."/>
            <person name="Wong G.K."/>
            <person name="Wu C.I."/>
            <person name="Wu G."/>
            <person name="Yamamoto D."/>
            <person name="Yang H.P."/>
            <person name="Yang S.P."/>
            <person name="Yorke J.A."/>
            <person name="Yoshida K."/>
            <person name="Zdobnov E."/>
            <person name="Zhang P."/>
            <person name="Zhang Y."/>
            <person name="Zimin A.V."/>
            <person name="Baldwin J."/>
            <person name="Abdouelleil A."/>
            <person name="Abdulkadir J."/>
            <person name="Abebe A."/>
            <person name="Abera B."/>
            <person name="Abreu J."/>
            <person name="Acer S.C."/>
            <person name="Aftuck L."/>
            <person name="Alexander A."/>
            <person name="An P."/>
            <person name="Anderson E."/>
            <person name="Anderson S."/>
            <person name="Arachi H."/>
            <person name="Azer M."/>
            <person name="Bachantsang P."/>
            <person name="Barry A."/>
            <person name="Bayul T."/>
            <person name="Berlin A."/>
            <person name="Bessette D."/>
            <person name="Bloom T."/>
            <person name="Blye J."/>
            <person name="Boguslavskiy L."/>
            <person name="Bonnet C."/>
            <person name="Boukhgalter B."/>
            <person name="Bourzgui I."/>
            <person name="Brown A."/>
            <person name="Cahill P."/>
            <person name="Channer S."/>
            <person name="Cheshatsang Y."/>
            <person name="Chuda L."/>
            <person name="Citroen M."/>
            <person name="Collymore A."/>
            <person name="Cooke P."/>
            <person name="Costello M."/>
            <person name="D'Aco K."/>
            <person name="Daza R."/>
            <person name="De Haan G."/>
            <person name="DeGray S."/>
            <person name="DeMaso C."/>
            <person name="Dhargay N."/>
            <person name="Dooley K."/>
            <person name="Dooley E."/>
            <person name="Doricent M."/>
            <person name="Dorje P."/>
            <person name="Dorjee K."/>
            <person name="Dupes A."/>
            <person name="Elong R."/>
            <person name="Falk J."/>
            <person name="Farina A."/>
            <person name="Faro S."/>
            <person name="Ferguson D."/>
            <person name="Fisher S."/>
            <person name="Foley C.D."/>
            <person name="Franke A."/>
            <person name="Friedrich D."/>
            <person name="Gadbois L."/>
            <person name="Gearin G."/>
            <person name="Gearin C.R."/>
            <person name="Giannoukos G."/>
            <person name="Goode T."/>
            <person name="Graham J."/>
            <person name="Grandbois E."/>
            <person name="Grewal S."/>
            <person name="Gyaltsen K."/>
            <person name="Hafez N."/>
            <person name="Hagos B."/>
            <person name="Hall J."/>
            <person name="Henson C."/>
            <person name="Hollinger A."/>
            <person name="Honan T."/>
            <person name="Huard M.D."/>
            <person name="Hughes L."/>
            <person name="Hurhula B."/>
            <person name="Husby M.E."/>
            <person name="Kamat A."/>
            <person name="Kanga B."/>
            <person name="Kashin S."/>
            <person name="Khazanovich D."/>
            <person name="Kisner P."/>
            <person name="Lance K."/>
            <person name="Lara M."/>
            <person name="Lee W."/>
            <person name="Lennon N."/>
            <person name="Letendre F."/>
            <person name="LeVine R."/>
            <person name="Lipovsky A."/>
            <person name="Liu X."/>
            <person name="Liu J."/>
            <person name="Liu S."/>
            <person name="Lokyitsang T."/>
            <person name="Lokyitsang Y."/>
            <person name="Lubonja R."/>
            <person name="Lui A."/>
            <person name="MacDonald P."/>
            <person name="Magnisalis V."/>
            <person name="Maru K."/>
            <person name="Matthews C."/>
            <person name="McCusker W."/>
            <person name="McDonough S."/>
            <person name="Mehta T."/>
            <person name="Meldrim J."/>
            <person name="Meneus L."/>
            <person name="Mihai O."/>
            <person name="Mihalev A."/>
            <person name="Mihova T."/>
            <person name="Mittelman R."/>
            <person name="Mlenga V."/>
            <person name="Montmayeur A."/>
            <person name="Mulrain L."/>
            <person name="Navidi A."/>
            <person name="Naylor J."/>
            <person name="Negash T."/>
            <person name="Nguyen T."/>
            <person name="Nguyen N."/>
            <person name="Nicol R."/>
            <person name="Norbu C."/>
            <person name="Norbu N."/>
            <person name="Novod N."/>
            <person name="O'Neill B."/>
            <person name="Osman S."/>
            <person name="Markiewicz E."/>
            <person name="Oyono O.L."/>
            <person name="Patti C."/>
            <person name="Phunkhang P."/>
            <person name="Pierre F."/>
            <person name="Priest M."/>
            <person name="Raghuraman S."/>
            <person name="Rege F."/>
            <person name="Reyes R."/>
            <person name="Rise C."/>
            <person name="Rogov P."/>
            <person name="Ross K."/>
            <person name="Ryan E."/>
            <person name="Settipalli S."/>
            <person name="Shea T."/>
            <person name="Sherpa N."/>
            <person name="Shi L."/>
            <person name="Shih D."/>
            <person name="Sparrow T."/>
            <person name="Spaulding J."/>
            <person name="Stalker J."/>
            <person name="Stange-Thomann N."/>
            <person name="Stavropoulos S."/>
            <person name="Stone C."/>
            <person name="Strader C."/>
            <person name="Tesfaye S."/>
            <person name="Thomson T."/>
            <person name="Thoulutsang Y."/>
            <person name="Thoulutsang D."/>
            <person name="Topham K."/>
            <person name="Topping I."/>
            <person name="Tsamla T."/>
            <person name="Vassiliev H."/>
            <person name="Vo A."/>
            <person name="Wangchuk T."/>
            <person name="Wangdi T."/>
            <person name="Weiand M."/>
            <person name="Wilkinson J."/>
            <person name="Wilson A."/>
            <person name="Yadav S."/>
            <person name="Young G."/>
            <person name="Yu Q."/>
            <person name="Zembek L."/>
            <person name="Zhong D."/>
            <person name="Zimmer A."/>
            <person name="Zwirko Z."/>
            <person name="Jaffe D.B."/>
            <person name="Alvarez P."/>
            <person name="Brockman W."/>
            <person name="Butler J."/>
            <person name="Chin C."/>
            <person name="Gnerre S."/>
            <person name="Grabherr M."/>
            <person name="Kleber M."/>
            <person name="Mauceli E."/>
            <person name="MacCallum I."/>
        </authorList>
    </citation>
    <scope>NUCLEOTIDE SEQUENCE [LARGE SCALE GENOMIC DNA]</scope>
    <source>
        <strain evidence="8 9">TSC#14021-0224.01</strain>
    </source>
</reference>
<proteinExistence type="predicted"/>
<dbReference type="CDD" id="cd10747">
    <property type="entry name" value="DnaJ_C"/>
    <property type="match status" value="1"/>
</dbReference>
<evidence type="ECO:0000256" key="1">
    <source>
        <dbReference type="ARBA" id="ARBA00022723"/>
    </source>
</evidence>
<accession>B3NW25</accession>
<dbReference type="InterPro" id="IPR051339">
    <property type="entry name" value="DnaJ_subfamily_B"/>
</dbReference>
<dbReference type="CDD" id="cd06257">
    <property type="entry name" value="DnaJ"/>
    <property type="match status" value="1"/>
</dbReference>
<dbReference type="InterPro" id="IPR018253">
    <property type="entry name" value="DnaJ_domain_CS"/>
</dbReference>
<keyword evidence="3" id="KW-0863">Zinc-finger</keyword>
<dbReference type="InterPro" id="IPR036869">
    <property type="entry name" value="J_dom_sf"/>
</dbReference>
<dbReference type="FunFam" id="2.60.260.20:FF:000002">
    <property type="entry name" value="Dnaj homolog subfamily b member"/>
    <property type="match status" value="1"/>
</dbReference>
<dbReference type="HOGENOM" id="CLU_017633_0_0_1"/>
<dbReference type="Gene3D" id="2.60.260.20">
    <property type="entry name" value="Urease metallochaperone UreE, N-terminal domain"/>
    <property type="match status" value="2"/>
</dbReference>
<dbReference type="PRINTS" id="PR00625">
    <property type="entry name" value="JDOMAIN"/>
</dbReference>
<feature type="compositionally biased region" description="Basic and acidic residues" evidence="6">
    <location>
        <begin position="71"/>
        <end position="82"/>
    </location>
</feature>
<evidence type="ECO:0000256" key="5">
    <source>
        <dbReference type="ARBA" id="ARBA00023186"/>
    </source>
</evidence>
<evidence type="ECO:0000313" key="8">
    <source>
        <dbReference type="EMBL" id="EDV46158.1"/>
    </source>
</evidence>
<dbReference type="InterPro" id="IPR001623">
    <property type="entry name" value="DnaJ_domain"/>
</dbReference>
<organism evidence="8 9">
    <name type="scientific">Drosophila erecta</name>
    <name type="common">Fruit fly</name>
    <dbReference type="NCBI Taxonomy" id="7220"/>
    <lineage>
        <taxon>Eukaryota</taxon>
        <taxon>Metazoa</taxon>
        <taxon>Ecdysozoa</taxon>
        <taxon>Arthropoda</taxon>
        <taxon>Hexapoda</taxon>
        <taxon>Insecta</taxon>
        <taxon>Pterygota</taxon>
        <taxon>Neoptera</taxon>
        <taxon>Endopterygota</taxon>
        <taxon>Diptera</taxon>
        <taxon>Brachycera</taxon>
        <taxon>Muscomorpha</taxon>
        <taxon>Ephydroidea</taxon>
        <taxon>Drosophilidae</taxon>
        <taxon>Drosophila</taxon>
        <taxon>Sophophora</taxon>
    </lineage>
</organism>
<dbReference type="GO" id="GO:0008270">
    <property type="term" value="F:zinc ion binding"/>
    <property type="evidence" value="ECO:0007669"/>
    <property type="project" value="UniProtKB-KW"/>
</dbReference>
<dbReference type="OrthoDB" id="550424at2759"/>
<keyword evidence="2" id="KW-0677">Repeat</keyword>
<keyword evidence="9" id="KW-1185">Reference proteome</keyword>
<dbReference type="AlphaFoldDB" id="B3NW25"/>
<evidence type="ECO:0000256" key="3">
    <source>
        <dbReference type="ARBA" id="ARBA00022771"/>
    </source>
</evidence>
<dbReference type="PANTHER" id="PTHR24078:SF576">
    <property type="entry name" value="AT19485P-RELATED"/>
    <property type="match status" value="1"/>
</dbReference>
<keyword evidence="4" id="KW-0862">Zinc</keyword>
<dbReference type="SUPFAM" id="SSF46565">
    <property type="entry name" value="Chaperone J-domain"/>
    <property type="match status" value="1"/>
</dbReference>
<dbReference type="PANTHER" id="PTHR24078">
    <property type="entry name" value="DNAJ HOMOLOG SUBFAMILY C MEMBER"/>
    <property type="match status" value="1"/>
</dbReference>
<dbReference type="SUPFAM" id="SSF49493">
    <property type="entry name" value="HSP40/DnaJ peptide-binding domain"/>
    <property type="match status" value="2"/>
</dbReference>
<gene>
    <name evidence="8" type="primary">Dere\GG18918</name>
    <name evidence="8" type="synonym">dere_GLEANR_3711</name>
    <name evidence="8" type="synonym">GG18918</name>
    <name evidence="8" type="ORF">Dere_GG18918</name>
</gene>
<dbReference type="GO" id="GO:0005829">
    <property type="term" value="C:cytosol"/>
    <property type="evidence" value="ECO:0007669"/>
    <property type="project" value="TreeGrafter"/>
</dbReference>
<dbReference type="InterPro" id="IPR002939">
    <property type="entry name" value="DnaJ_C"/>
</dbReference>
<dbReference type="GO" id="GO:0051082">
    <property type="term" value="F:unfolded protein binding"/>
    <property type="evidence" value="ECO:0007669"/>
    <property type="project" value="InterPro"/>
</dbReference>
<protein>
    <recommendedName>
        <fullName evidence="7">J domain-containing protein</fullName>
    </recommendedName>
</protein>
<dbReference type="eggNOG" id="KOG0714">
    <property type="taxonomic scope" value="Eukaryota"/>
</dbReference>
<feature type="region of interest" description="Disordered" evidence="6">
    <location>
        <begin position="60"/>
        <end position="82"/>
    </location>
</feature>
<evidence type="ECO:0000313" key="9">
    <source>
        <dbReference type="Proteomes" id="UP000008711"/>
    </source>
</evidence>
<dbReference type="Pfam" id="PF01556">
    <property type="entry name" value="DnaJ_C"/>
    <property type="match status" value="1"/>
</dbReference>
<evidence type="ECO:0000259" key="7">
    <source>
        <dbReference type="PROSITE" id="PS50076"/>
    </source>
</evidence>